<dbReference type="Gene3D" id="3.40.50.300">
    <property type="entry name" value="P-loop containing nucleotide triphosphate hydrolases"/>
    <property type="match status" value="1"/>
</dbReference>
<evidence type="ECO:0000256" key="7">
    <source>
        <dbReference type="ARBA" id="ARBA00022833"/>
    </source>
</evidence>
<keyword evidence="15" id="KW-1185">Reference proteome</keyword>
<dbReference type="HAMAP" id="MF_01820">
    <property type="entry name" value="GTPase_RsgA"/>
    <property type="match status" value="1"/>
</dbReference>
<dbReference type="GO" id="GO:0005525">
    <property type="term" value="F:GTP binding"/>
    <property type="evidence" value="ECO:0007669"/>
    <property type="project" value="UniProtKB-UniRule"/>
</dbReference>
<dbReference type="GO" id="GO:0005737">
    <property type="term" value="C:cytoplasm"/>
    <property type="evidence" value="ECO:0007669"/>
    <property type="project" value="UniProtKB-SubCell"/>
</dbReference>
<dbReference type="PROSITE" id="PS50936">
    <property type="entry name" value="ENGC_GTPASE"/>
    <property type="match status" value="1"/>
</dbReference>
<dbReference type="PANTHER" id="PTHR32120:SF10">
    <property type="entry name" value="SMALL RIBOSOMAL SUBUNIT BIOGENESIS GTPASE RSGA"/>
    <property type="match status" value="1"/>
</dbReference>
<keyword evidence="7 10" id="KW-0862">Zinc</keyword>
<dbReference type="InterPro" id="IPR030378">
    <property type="entry name" value="G_CP_dom"/>
</dbReference>
<evidence type="ECO:0000256" key="2">
    <source>
        <dbReference type="ARBA" id="ARBA00022517"/>
    </source>
</evidence>
<organism evidence="14 15">
    <name type="scientific">Dyella jiangningensis</name>
    <dbReference type="NCBI Taxonomy" id="1379159"/>
    <lineage>
        <taxon>Bacteria</taxon>
        <taxon>Pseudomonadati</taxon>
        <taxon>Pseudomonadota</taxon>
        <taxon>Gammaproteobacteria</taxon>
        <taxon>Lysobacterales</taxon>
        <taxon>Rhodanobacteraceae</taxon>
        <taxon>Dyella</taxon>
    </lineage>
</organism>
<dbReference type="EMBL" id="NFZS01000004">
    <property type="protein sequence ID" value="RAO75870.1"/>
    <property type="molecule type" value="Genomic_DNA"/>
</dbReference>
<feature type="binding site" evidence="10">
    <location>
        <position position="290"/>
    </location>
    <ligand>
        <name>Zn(2+)</name>
        <dbReference type="ChEBI" id="CHEBI:29105"/>
    </ligand>
</feature>
<feature type="domain" description="EngC GTPase" evidence="12">
    <location>
        <begin position="105"/>
        <end position="252"/>
    </location>
</feature>
<dbReference type="PROSITE" id="PS51721">
    <property type="entry name" value="G_CP"/>
    <property type="match status" value="1"/>
</dbReference>
<keyword evidence="9 10" id="KW-0342">GTP-binding</keyword>
<feature type="binding site" evidence="10">
    <location>
        <begin position="144"/>
        <end position="147"/>
    </location>
    <ligand>
        <name>GTP</name>
        <dbReference type="ChEBI" id="CHEBI:37565"/>
    </ligand>
</feature>
<dbReference type="GO" id="GO:0046872">
    <property type="term" value="F:metal ion binding"/>
    <property type="evidence" value="ECO:0007669"/>
    <property type="project" value="UniProtKB-KW"/>
</dbReference>
<dbReference type="AlphaFoldDB" id="A0A328P109"/>
<evidence type="ECO:0000256" key="8">
    <source>
        <dbReference type="ARBA" id="ARBA00022884"/>
    </source>
</evidence>
<feature type="region of interest" description="Disordered" evidence="11">
    <location>
        <begin position="314"/>
        <end position="336"/>
    </location>
</feature>
<evidence type="ECO:0000256" key="5">
    <source>
        <dbReference type="ARBA" id="ARBA00022741"/>
    </source>
</evidence>
<comment type="subcellular location">
    <subcellularLocation>
        <location evidence="10">Cytoplasm</location>
    </subcellularLocation>
</comment>
<dbReference type="CDD" id="cd01854">
    <property type="entry name" value="YjeQ_EngC"/>
    <property type="match status" value="1"/>
</dbReference>
<dbReference type="GO" id="GO:0042274">
    <property type="term" value="P:ribosomal small subunit biogenesis"/>
    <property type="evidence" value="ECO:0007669"/>
    <property type="project" value="UniProtKB-UniRule"/>
</dbReference>
<comment type="similarity">
    <text evidence="10">Belongs to the TRAFAC class YlqF/YawG GTPase family. RsgA subfamily.</text>
</comment>
<dbReference type="EC" id="3.6.1.-" evidence="10"/>
<dbReference type="Gene3D" id="1.10.40.50">
    <property type="entry name" value="Probable gtpase engc, domain 3"/>
    <property type="match status" value="1"/>
</dbReference>
<evidence type="ECO:0000256" key="10">
    <source>
        <dbReference type="HAMAP-Rule" id="MF_01820"/>
    </source>
</evidence>
<evidence type="ECO:0000313" key="15">
    <source>
        <dbReference type="Proteomes" id="UP000248926"/>
    </source>
</evidence>
<dbReference type="RefSeq" id="WP_111984329.1">
    <property type="nucleotide sequence ID" value="NZ_NFZS01000004.1"/>
</dbReference>
<evidence type="ECO:0000256" key="4">
    <source>
        <dbReference type="ARBA" id="ARBA00022730"/>
    </source>
</evidence>
<dbReference type="Pfam" id="PF03193">
    <property type="entry name" value="RsgA_GTPase"/>
    <property type="match status" value="1"/>
</dbReference>
<keyword evidence="2 10" id="KW-0690">Ribosome biogenesis</keyword>
<gene>
    <name evidence="10" type="primary">rsgA</name>
    <name evidence="14" type="ORF">CA260_17735</name>
</gene>
<name>A0A328P109_9GAMM</name>
<feature type="domain" description="CP-type G" evidence="13">
    <location>
        <begin position="98"/>
        <end position="254"/>
    </location>
</feature>
<dbReference type="PANTHER" id="PTHR32120">
    <property type="entry name" value="SMALL RIBOSOMAL SUBUNIT BIOGENESIS GTPASE RSGA"/>
    <property type="match status" value="1"/>
</dbReference>
<accession>A0A328P109</accession>
<dbReference type="GO" id="GO:0019843">
    <property type="term" value="F:rRNA binding"/>
    <property type="evidence" value="ECO:0007669"/>
    <property type="project" value="UniProtKB-KW"/>
</dbReference>
<dbReference type="NCBIfam" id="TIGR00157">
    <property type="entry name" value="ribosome small subunit-dependent GTPase A"/>
    <property type="match status" value="1"/>
</dbReference>
<evidence type="ECO:0000259" key="13">
    <source>
        <dbReference type="PROSITE" id="PS51721"/>
    </source>
</evidence>
<comment type="function">
    <text evidence="10">One of several proteins that assist in the late maturation steps of the functional core of the 30S ribosomal subunit. Helps release RbfA from mature subunits. May play a role in the assembly of ribosomal proteins into the subunit. Circularly permuted GTPase that catalyzes slow GTP hydrolysis, GTPase activity is stimulated by the 30S ribosomal subunit.</text>
</comment>
<dbReference type="SUPFAM" id="SSF52540">
    <property type="entry name" value="P-loop containing nucleoside triphosphate hydrolases"/>
    <property type="match status" value="1"/>
</dbReference>
<comment type="caution">
    <text evidence="14">The sequence shown here is derived from an EMBL/GenBank/DDBJ whole genome shotgun (WGS) entry which is preliminary data.</text>
</comment>
<keyword evidence="8 10" id="KW-0694">RNA-binding</keyword>
<comment type="cofactor">
    <cofactor evidence="10">
        <name>Zn(2+)</name>
        <dbReference type="ChEBI" id="CHEBI:29105"/>
    </cofactor>
    <text evidence="10">Binds 1 zinc ion per subunit.</text>
</comment>
<keyword evidence="5 10" id="KW-0547">Nucleotide-binding</keyword>
<evidence type="ECO:0000256" key="1">
    <source>
        <dbReference type="ARBA" id="ARBA00022490"/>
    </source>
</evidence>
<dbReference type="InterPro" id="IPR027417">
    <property type="entry name" value="P-loop_NTPase"/>
</dbReference>
<evidence type="ECO:0000313" key="14">
    <source>
        <dbReference type="EMBL" id="RAO75870.1"/>
    </source>
</evidence>
<dbReference type="Proteomes" id="UP000248926">
    <property type="component" value="Unassembled WGS sequence"/>
</dbReference>
<dbReference type="InterPro" id="IPR004881">
    <property type="entry name" value="Ribosome_biogen_GTPase_RsgA"/>
</dbReference>
<keyword evidence="6 10" id="KW-0378">Hydrolase</keyword>
<comment type="subunit">
    <text evidence="10">Monomer. Associates with 30S ribosomal subunit, binds 16S rRNA.</text>
</comment>
<feature type="binding site" evidence="10">
    <location>
        <position position="282"/>
    </location>
    <ligand>
        <name>Zn(2+)</name>
        <dbReference type="ChEBI" id="CHEBI:29105"/>
    </ligand>
</feature>
<evidence type="ECO:0000256" key="9">
    <source>
        <dbReference type="ARBA" id="ARBA00023134"/>
    </source>
</evidence>
<protein>
    <recommendedName>
        <fullName evidence="10">Small ribosomal subunit biogenesis GTPase RsgA</fullName>
        <ecNumber evidence="10">3.6.1.-</ecNumber>
    </recommendedName>
</protein>
<feature type="compositionally biased region" description="Basic and acidic residues" evidence="11">
    <location>
        <begin position="314"/>
        <end position="331"/>
    </location>
</feature>
<evidence type="ECO:0000256" key="3">
    <source>
        <dbReference type="ARBA" id="ARBA00022723"/>
    </source>
</evidence>
<feature type="binding site" evidence="10">
    <location>
        <position position="284"/>
    </location>
    <ligand>
        <name>Zn(2+)</name>
        <dbReference type="ChEBI" id="CHEBI:29105"/>
    </ligand>
</feature>
<reference evidence="14 15" key="1">
    <citation type="journal article" date="2018" name="Genet. Mol. Biol.">
        <title>The genome sequence of Dyella jiangningensis FCAV SCS01 from a lignocellulose-decomposing microbial consortium metagenome reveals potential for biotechnological applications.</title>
        <authorList>
            <person name="Desiderato J.G."/>
            <person name="Alvarenga D.O."/>
            <person name="Constancio M.T.L."/>
            <person name="Alves L.M.C."/>
            <person name="Varani A.M."/>
        </authorList>
    </citation>
    <scope>NUCLEOTIDE SEQUENCE [LARGE SCALE GENOMIC DNA]</scope>
    <source>
        <strain evidence="14 15">FCAV SCS01</strain>
    </source>
</reference>
<evidence type="ECO:0000256" key="6">
    <source>
        <dbReference type="ARBA" id="ARBA00022801"/>
    </source>
</evidence>
<evidence type="ECO:0000259" key="12">
    <source>
        <dbReference type="PROSITE" id="PS50936"/>
    </source>
</evidence>
<evidence type="ECO:0000256" key="11">
    <source>
        <dbReference type="SAM" id="MobiDB-lite"/>
    </source>
</evidence>
<feature type="binding site" evidence="10">
    <location>
        <position position="277"/>
    </location>
    <ligand>
        <name>Zn(2+)</name>
        <dbReference type="ChEBI" id="CHEBI:29105"/>
    </ligand>
</feature>
<keyword evidence="4 10" id="KW-0699">rRNA-binding</keyword>
<sequence>MPLNFSLHQLGWRPEFAQHLTLDDFEAGYPARVAAVHRGGLDVFSSRGQGTAVVPRHVEADAGIAVGDWVLVEHGAGRVIRLLERQSLIARTAAGEEHRRQSIAANLDALFIVSSCNEDFNPSRLERYLALAFDASVTPVVVLTKADLCADAAAYVAMAERLAPSMAVVAVNATDPSSVEQLSPWLAPGRTVAFVGSSGVGKSTLANRVIGADVQLTHGIREDDARGRHTTTSREMFATTIGAWVIDTPGMRELRLGATAPDLGMVFDDVERLASRCRFRDCRHEDDSGCAVIQAVAEGVLDPRRLDNYRKLQREAAHAQRSQREEREHGRQFGHVVRQAIRAKRERLEQ</sequence>
<dbReference type="OrthoDB" id="9809485at2"/>
<dbReference type="GO" id="GO:0003924">
    <property type="term" value="F:GTPase activity"/>
    <property type="evidence" value="ECO:0007669"/>
    <property type="project" value="UniProtKB-UniRule"/>
</dbReference>
<keyword evidence="1 10" id="KW-0963">Cytoplasm</keyword>
<keyword evidence="3 10" id="KW-0479">Metal-binding</keyword>
<proteinExistence type="inferred from homology"/>
<feature type="binding site" evidence="10">
    <location>
        <begin position="196"/>
        <end position="204"/>
    </location>
    <ligand>
        <name>GTP</name>
        <dbReference type="ChEBI" id="CHEBI:37565"/>
    </ligand>
</feature>
<dbReference type="InterPro" id="IPR010914">
    <property type="entry name" value="RsgA_GTPase_dom"/>
</dbReference>